<dbReference type="Proteomes" id="UP001346149">
    <property type="component" value="Unassembled WGS sequence"/>
</dbReference>
<dbReference type="InterPro" id="IPR044216">
    <property type="entry name" value="WDL7"/>
</dbReference>
<accession>A0AAN7R7C9</accession>
<feature type="domain" description="TPX2 C-terminal" evidence="7">
    <location>
        <begin position="355"/>
        <end position="397"/>
    </location>
</feature>
<sequence length="502" mass="55776">MAREIEDSYSLSFQQVSSIHSGSISFGRFENETLCWERRSSFSHNRYLEEVEKYSKSGSVNEKKAYFEAHFKKKLLLQQSLQDEETGMEVHNGEQDSSDSMEYKEEVLQISIEDSHSCQFDESLINPECGGGGEREVASSYVEVCRTTELLIEADVAPAEVAARSEIDKGQGPAEGDRNEEDVISSEVNRLSQGNDADEITSRTNKSHDPPKVAEPVDLKARKVSPKSQLSMAPLQKHVSREKAADLQKKTNTRVRKTPMRASIEKPSLRVISSATTSVGGIRSSDDKISRRSKVMPGHGSVEEVKGKKFAEYSPLARNKTEIRGASTVPRIWPGEESKKPKANPRTEMISMKNHQHYSRRKLEKEEAEIKQFRNSLNFKSTPMPSFYHTGGNKSSRRTEQTHSVNESPVGMKQSAPRFWPHSKPIASSLSCASHVKKITSSLNISGGTMSSTGVVNGKRDVKTVNVQRMTPSHKKKNQIPRNGTNGHGLSRTGRVAVVGTA</sequence>
<feature type="region of interest" description="Disordered" evidence="6">
    <location>
        <begin position="163"/>
        <end position="265"/>
    </location>
</feature>
<gene>
    <name evidence="8" type="ORF">SAY86_020052</name>
</gene>
<name>A0AAN7R7C9_TRANT</name>
<proteinExistence type="inferred from homology"/>
<dbReference type="InterPro" id="IPR027329">
    <property type="entry name" value="TPX2_C"/>
</dbReference>
<feature type="compositionally biased region" description="Basic and acidic residues" evidence="6">
    <location>
        <begin position="239"/>
        <end position="249"/>
    </location>
</feature>
<protein>
    <recommendedName>
        <fullName evidence="7">TPX2 C-terminal domain-containing protein</fullName>
    </recommendedName>
</protein>
<keyword evidence="5" id="KW-0206">Cytoskeleton</keyword>
<evidence type="ECO:0000313" key="9">
    <source>
        <dbReference type="Proteomes" id="UP001346149"/>
    </source>
</evidence>
<comment type="caution">
    <text evidence="8">The sequence shown here is derived from an EMBL/GenBank/DDBJ whole genome shotgun (WGS) entry which is preliminary data.</text>
</comment>
<evidence type="ECO:0000256" key="3">
    <source>
        <dbReference type="ARBA" id="ARBA00022490"/>
    </source>
</evidence>
<dbReference type="GO" id="GO:0005874">
    <property type="term" value="C:microtubule"/>
    <property type="evidence" value="ECO:0007669"/>
    <property type="project" value="UniProtKB-KW"/>
</dbReference>
<evidence type="ECO:0000313" key="8">
    <source>
        <dbReference type="EMBL" id="KAK4788733.1"/>
    </source>
</evidence>
<organism evidence="8 9">
    <name type="scientific">Trapa natans</name>
    <name type="common">Water chestnut</name>
    <dbReference type="NCBI Taxonomy" id="22666"/>
    <lineage>
        <taxon>Eukaryota</taxon>
        <taxon>Viridiplantae</taxon>
        <taxon>Streptophyta</taxon>
        <taxon>Embryophyta</taxon>
        <taxon>Tracheophyta</taxon>
        <taxon>Spermatophyta</taxon>
        <taxon>Magnoliopsida</taxon>
        <taxon>eudicotyledons</taxon>
        <taxon>Gunneridae</taxon>
        <taxon>Pentapetalae</taxon>
        <taxon>rosids</taxon>
        <taxon>malvids</taxon>
        <taxon>Myrtales</taxon>
        <taxon>Lythraceae</taxon>
        <taxon>Trapa</taxon>
    </lineage>
</organism>
<evidence type="ECO:0000256" key="6">
    <source>
        <dbReference type="SAM" id="MobiDB-lite"/>
    </source>
</evidence>
<feature type="region of interest" description="Disordered" evidence="6">
    <location>
        <begin position="390"/>
        <end position="415"/>
    </location>
</feature>
<dbReference type="PANTHER" id="PTHR47067">
    <property type="entry name" value="TPX2 (TARGETING PROTEIN FOR XKLP2) PROTEIN FAMILY-RELATED"/>
    <property type="match status" value="1"/>
</dbReference>
<evidence type="ECO:0000256" key="4">
    <source>
        <dbReference type="ARBA" id="ARBA00022701"/>
    </source>
</evidence>
<evidence type="ECO:0000256" key="5">
    <source>
        <dbReference type="ARBA" id="ARBA00023212"/>
    </source>
</evidence>
<reference evidence="8 9" key="1">
    <citation type="journal article" date="2023" name="Hortic Res">
        <title>Pangenome of water caltrop reveals structural variations and asymmetric subgenome divergence after allopolyploidization.</title>
        <authorList>
            <person name="Zhang X."/>
            <person name="Chen Y."/>
            <person name="Wang L."/>
            <person name="Yuan Y."/>
            <person name="Fang M."/>
            <person name="Shi L."/>
            <person name="Lu R."/>
            <person name="Comes H.P."/>
            <person name="Ma Y."/>
            <person name="Chen Y."/>
            <person name="Huang G."/>
            <person name="Zhou Y."/>
            <person name="Zheng Z."/>
            <person name="Qiu Y."/>
        </authorList>
    </citation>
    <scope>NUCLEOTIDE SEQUENCE [LARGE SCALE GENOMIC DNA]</scope>
    <source>
        <strain evidence="8">F231</strain>
    </source>
</reference>
<dbReference type="EMBL" id="JAXQNO010000011">
    <property type="protein sequence ID" value="KAK4788733.1"/>
    <property type="molecule type" value="Genomic_DNA"/>
</dbReference>
<keyword evidence="4" id="KW-0493">Microtubule</keyword>
<evidence type="ECO:0000256" key="2">
    <source>
        <dbReference type="ARBA" id="ARBA00005885"/>
    </source>
</evidence>
<keyword evidence="3" id="KW-0963">Cytoplasm</keyword>
<feature type="region of interest" description="Disordered" evidence="6">
    <location>
        <begin position="469"/>
        <end position="493"/>
    </location>
</feature>
<feature type="region of interest" description="Disordered" evidence="6">
    <location>
        <begin position="277"/>
        <end position="302"/>
    </location>
</feature>
<evidence type="ECO:0000256" key="1">
    <source>
        <dbReference type="ARBA" id="ARBA00004245"/>
    </source>
</evidence>
<comment type="subcellular location">
    <subcellularLocation>
        <location evidence="1">Cytoplasm</location>
        <location evidence="1">Cytoskeleton</location>
    </subcellularLocation>
</comment>
<evidence type="ECO:0000259" key="7">
    <source>
        <dbReference type="Pfam" id="PF06886"/>
    </source>
</evidence>
<feature type="compositionally biased region" description="Basic and acidic residues" evidence="6">
    <location>
        <begin position="206"/>
        <end position="221"/>
    </location>
</feature>
<keyword evidence="9" id="KW-1185">Reference proteome</keyword>
<dbReference type="PANTHER" id="PTHR47067:SF6">
    <property type="entry name" value="PROTEIN WVD2-LIKE 7"/>
    <property type="match status" value="1"/>
</dbReference>
<dbReference type="Pfam" id="PF06886">
    <property type="entry name" value="TPX2"/>
    <property type="match status" value="1"/>
</dbReference>
<feature type="compositionally biased region" description="Polar residues" evidence="6">
    <location>
        <begin position="186"/>
        <end position="195"/>
    </location>
</feature>
<comment type="similarity">
    <text evidence="2">Belongs to the TPX2 family.</text>
</comment>
<dbReference type="AlphaFoldDB" id="A0AAN7R7C9"/>